<feature type="signal peptide" evidence="1">
    <location>
        <begin position="1"/>
        <end position="25"/>
    </location>
</feature>
<evidence type="ECO:0000256" key="1">
    <source>
        <dbReference type="SAM" id="SignalP"/>
    </source>
</evidence>
<protein>
    <recommendedName>
        <fullName evidence="4">Sensor of ECF-type sigma factor</fullName>
    </recommendedName>
</protein>
<dbReference type="Proteomes" id="UP000266183">
    <property type="component" value="Chromosome"/>
</dbReference>
<organism evidence="2 3">
    <name type="scientific">Chryseolinea soli</name>
    <dbReference type="NCBI Taxonomy" id="2321403"/>
    <lineage>
        <taxon>Bacteria</taxon>
        <taxon>Pseudomonadati</taxon>
        <taxon>Bacteroidota</taxon>
        <taxon>Cytophagia</taxon>
        <taxon>Cytophagales</taxon>
        <taxon>Fulvivirgaceae</taxon>
        <taxon>Chryseolinea</taxon>
    </lineage>
</organism>
<dbReference type="AlphaFoldDB" id="A0A385SC09"/>
<accession>A0A385SC09</accession>
<keyword evidence="3" id="KW-1185">Reference proteome</keyword>
<dbReference type="PROSITE" id="PS51257">
    <property type="entry name" value="PROKAR_LIPOPROTEIN"/>
    <property type="match status" value="1"/>
</dbReference>
<proteinExistence type="predicted"/>
<evidence type="ECO:0008006" key="4">
    <source>
        <dbReference type="Google" id="ProtNLM"/>
    </source>
</evidence>
<dbReference type="KEGG" id="chk:D4L85_00550"/>
<dbReference type="EMBL" id="CP032382">
    <property type="protein sequence ID" value="AYB29163.1"/>
    <property type="molecule type" value="Genomic_DNA"/>
</dbReference>
<feature type="chain" id="PRO_5017442705" description="Sensor of ECF-type sigma factor" evidence="1">
    <location>
        <begin position="26"/>
        <end position="163"/>
    </location>
</feature>
<gene>
    <name evidence="2" type="ORF">D4L85_00550</name>
</gene>
<evidence type="ECO:0000313" key="2">
    <source>
        <dbReference type="EMBL" id="AYB29163.1"/>
    </source>
</evidence>
<reference evidence="3" key="1">
    <citation type="submission" date="2018-09" db="EMBL/GenBank/DDBJ databases">
        <title>Chryseolinea sp. KIS68-18 isolated from soil.</title>
        <authorList>
            <person name="Weon H.-Y."/>
            <person name="Kwon S.-W."/>
            <person name="Lee S.A."/>
        </authorList>
    </citation>
    <scope>NUCLEOTIDE SEQUENCE [LARGE SCALE GENOMIC DNA]</scope>
    <source>
        <strain evidence="3">KIS68-18</strain>
    </source>
</reference>
<name>A0A385SC09_9BACT</name>
<keyword evidence="1" id="KW-0732">Signal</keyword>
<sequence length="163" mass="18482">MKKSNHMKKLLAIVALMTLSCFVFAQSNKEEVDLFQSVFGMEKKAVVAEFIKLEGAQKDAFWTAYDSYEAERKALGQKRIALLNKYAANYATLDDAGTDEIVKEMISLQTQTDKLIVDYYKKIKKDSGVKAAAQFYQLEGYILSKIRATIMENIPLIGEMDKK</sequence>
<evidence type="ECO:0000313" key="3">
    <source>
        <dbReference type="Proteomes" id="UP000266183"/>
    </source>
</evidence>